<evidence type="ECO:0000313" key="3">
    <source>
        <dbReference type="Proteomes" id="UP001470230"/>
    </source>
</evidence>
<organism evidence="2 3">
    <name type="scientific">Tritrichomonas musculus</name>
    <dbReference type="NCBI Taxonomy" id="1915356"/>
    <lineage>
        <taxon>Eukaryota</taxon>
        <taxon>Metamonada</taxon>
        <taxon>Parabasalia</taxon>
        <taxon>Tritrichomonadida</taxon>
        <taxon>Tritrichomonadidae</taxon>
        <taxon>Tritrichomonas</taxon>
    </lineage>
</organism>
<feature type="coiled-coil region" evidence="1">
    <location>
        <begin position="567"/>
        <end position="674"/>
    </location>
</feature>
<sequence>MATRLGPLCKAFEDQKQNIQVFDSVLTQFIRSTQPDPKTLSELAIDPFLTRFIQISFIVVTRDQLPSPTEGVVPPIIIQTLQFLSMLAFNHPDLQSIVASNAPLDELPNIFFGKTFKNDKIVDPQSSHLLTPLRFLYSISASHSLRISSTSALHILFSSLFSLFDVEALSAYATAIVSGFVHNCPSASSYVKSLPNFPALKTELVSLLAANDHNIVIASMSCLSALFQAGSDAPTLAQLAYHGITKPPSIPFSAALCCWTILDLIQQCSLMPNHVAQIVTSILDSDGMRSFHLLSLLNEFHRIGINCLNTLLQKQLIIPLISFLIKTPYDYVSVVGTQYIQTLFEGENNENVPLGPDLGSVFTAALQIVIIGETSCSTLLKVESMLLLLRIMLRCEESRSKLLKILTTNQNNILVGFQRHIEANHSFVALNYFLFIYSIICFQKQWSSQLLHIIVESQFCALLVHVLTHSSSRTILKDAVYAVFIISNGLNSTSSKPQGSPLIDPLVSGFLVMNKENIKEKQTTIDKYETINCNMIRNYQKVQIEKDEKMKEVQNLSLIKTQSDKLIKTQEDNLHQANLDIQQLQNDLRNKTKKYKLLKANYLQATQDIAQMKVEIQHRDEKINELEKNIEILKTKLHAFKDIESKYNDESSKRNNLITQTDQLRIDLENARKDIELWTSTANNEKKGRSLAEEKLLKASTQLSDVTIKLHEQEIVASECEKQSQRFEALLKKKTDRLTAAEDSNRQLREQVDEFQQQFAECAKVIKQQKKSIKQLTLKVTELENSNRDHTTLYEFIHKITENKGIFPEDTDPDTVNC</sequence>
<name>A0ABR2IQ17_9EUKA</name>
<evidence type="ECO:0008006" key="4">
    <source>
        <dbReference type="Google" id="ProtNLM"/>
    </source>
</evidence>
<proteinExistence type="predicted"/>
<dbReference type="EMBL" id="JAPFFF010000015">
    <property type="protein sequence ID" value="KAK8866655.1"/>
    <property type="molecule type" value="Genomic_DNA"/>
</dbReference>
<dbReference type="Proteomes" id="UP001470230">
    <property type="component" value="Unassembled WGS sequence"/>
</dbReference>
<evidence type="ECO:0000313" key="2">
    <source>
        <dbReference type="EMBL" id="KAK8866655.1"/>
    </source>
</evidence>
<comment type="caution">
    <text evidence="2">The sequence shown here is derived from an EMBL/GenBank/DDBJ whole genome shotgun (WGS) entry which is preliminary data.</text>
</comment>
<gene>
    <name evidence="2" type="ORF">M9Y10_009621</name>
</gene>
<keyword evidence="1" id="KW-0175">Coiled coil</keyword>
<protein>
    <recommendedName>
        <fullName evidence="4">Vesicle tethering protein Uso1/P115-like head domain-containing protein</fullName>
    </recommendedName>
</protein>
<feature type="coiled-coil region" evidence="1">
    <location>
        <begin position="731"/>
        <end position="786"/>
    </location>
</feature>
<accession>A0ABR2IQ17</accession>
<reference evidence="2 3" key="1">
    <citation type="submission" date="2024-04" db="EMBL/GenBank/DDBJ databases">
        <title>Tritrichomonas musculus Genome.</title>
        <authorList>
            <person name="Alves-Ferreira E."/>
            <person name="Grigg M."/>
            <person name="Lorenzi H."/>
            <person name="Galac M."/>
        </authorList>
    </citation>
    <scope>NUCLEOTIDE SEQUENCE [LARGE SCALE GENOMIC DNA]</scope>
    <source>
        <strain evidence="2 3">EAF2021</strain>
    </source>
</reference>
<evidence type="ECO:0000256" key="1">
    <source>
        <dbReference type="SAM" id="Coils"/>
    </source>
</evidence>
<keyword evidence="3" id="KW-1185">Reference proteome</keyword>